<dbReference type="EMBL" id="JAVRIE010000004">
    <property type="protein sequence ID" value="MDT0583071.1"/>
    <property type="molecule type" value="Genomic_DNA"/>
</dbReference>
<dbReference type="AlphaFoldDB" id="A0AAW8R4L3"/>
<reference evidence="1 2" key="1">
    <citation type="submission" date="2023-09" db="EMBL/GenBank/DDBJ databases">
        <authorList>
            <person name="Rey-Velasco X."/>
        </authorList>
    </citation>
    <scope>NUCLEOTIDE SEQUENCE [LARGE SCALE GENOMIC DNA]</scope>
    <source>
        <strain evidence="1 2">W409</strain>
    </source>
</reference>
<organism evidence="1 2">
    <name type="scientific">Brumicola blandensis</name>
    <dbReference type="NCBI Taxonomy" id="3075611"/>
    <lineage>
        <taxon>Bacteria</taxon>
        <taxon>Pseudomonadati</taxon>
        <taxon>Pseudomonadota</taxon>
        <taxon>Gammaproteobacteria</taxon>
        <taxon>Alteromonadales</taxon>
        <taxon>Alteromonadaceae</taxon>
        <taxon>Brumicola</taxon>
    </lineage>
</organism>
<name>A0AAW8R4L3_9ALTE</name>
<gene>
    <name evidence="1" type="ORF">RM544_11025</name>
</gene>
<dbReference type="Proteomes" id="UP001249020">
    <property type="component" value="Unassembled WGS sequence"/>
</dbReference>
<dbReference type="RefSeq" id="WP_311361847.1">
    <property type="nucleotide sequence ID" value="NZ_JAVRIE010000004.1"/>
</dbReference>
<evidence type="ECO:0000313" key="1">
    <source>
        <dbReference type="EMBL" id="MDT0583071.1"/>
    </source>
</evidence>
<sequence>MTSTTMQILKKSELKQVSGGANVRSGINTTGFPVSTFQDGLDTIGINEQGKIPMPFITLGKNENGGILPTF</sequence>
<evidence type="ECO:0008006" key="3">
    <source>
        <dbReference type="Google" id="ProtNLM"/>
    </source>
</evidence>
<comment type="caution">
    <text evidence="1">The sequence shown here is derived from an EMBL/GenBank/DDBJ whole genome shotgun (WGS) entry which is preliminary data.</text>
</comment>
<evidence type="ECO:0000313" key="2">
    <source>
        <dbReference type="Proteomes" id="UP001249020"/>
    </source>
</evidence>
<accession>A0AAW8R4L3</accession>
<keyword evidence="2" id="KW-1185">Reference proteome</keyword>
<protein>
    <recommendedName>
        <fullName evidence="3">Bacteriocin</fullName>
    </recommendedName>
</protein>
<proteinExistence type="predicted"/>